<organism evidence="2 3">
    <name type="scientific">Celerinatantimonas yamalensis</name>
    <dbReference type="NCBI Taxonomy" id="559956"/>
    <lineage>
        <taxon>Bacteria</taxon>
        <taxon>Pseudomonadati</taxon>
        <taxon>Pseudomonadota</taxon>
        <taxon>Gammaproteobacteria</taxon>
        <taxon>Celerinatantimonadaceae</taxon>
        <taxon>Celerinatantimonas</taxon>
    </lineage>
</organism>
<reference evidence="2 3" key="1">
    <citation type="journal article" date="2013" name="Int. J. Syst. Evol. Microbiol.">
        <title>Celerinatantimonas yamalensis sp. nov., a cold-adapted diazotrophic bacterium from a cold permafrost brine.</title>
        <authorList>
            <person name="Shcherbakova V."/>
            <person name="Chuvilskaya N."/>
            <person name="Rivkina E."/>
            <person name="Demidov N."/>
            <person name="Uchaeva V."/>
            <person name="Suetin S."/>
            <person name="Suzina N."/>
            <person name="Gilichinsky D."/>
        </authorList>
    </citation>
    <scope>NUCLEOTIDE SEQUENCE [LARGE SCALE GENOMIC DNA]</scope>
    <source>
        <strain evidence="2 3">C7</strain>
    </source>
</reference>
<comment type="caution">
    <text evidence="2">The sequence shown here is derived from an EMBL/GenBank/DDBJ whole genome shotgun (WGS) entry which is preliminary data.</text>
</comment>
<gene>
    <name evidence="2" type="ORF">ABUE30_02140</name>
</gene>
<sequence length="256" mass="29812">MIFTLVLIAIGVLLFLVIGYNIVLQYKQKQQADQRAAIARQKTFISESEDLLLNSARLPYSTEIMLILHKRIMHSLQQIKRIDPDVKGLTDRLGASQNQISQLQDRGFENNQQLRIPDNDAEAVQMLKVIKRLRAVIRSEHARGRIATSIFVAEDRKLELMILKVNIENTIKRALESQAMRQWGSSRQLLNKAISVLNGLSDRDEYLEQRLAQMRQMNDDMSEKLKKVQTKQKEDKEKEMKEQDELDVIFQPKKKW</sequence>
<feature type="region of interest" description="Disordered" evidence="1">
    <location>
        <begin position="218"/>
        <end position="245"/>
    </location>
</feature>
<protein>
    <submittedName>
        <fullName evidence="2">DNA repair protein</fullName>
    </submittedName>
</protein>
<dbReference type="EMBL" id="JBEQCT010000001">
    <property type="protein sequence ID" value="MFM2483876.1"/>
    <property type="molecule type" value="Genomic_DNA"/>
</dbReference>
<keyword evidence="3" id="KW-1185">Reference proteome</keyword>
<feature type="compositionally biased region" description="Basic and acidic residues" evidence="1">
    <location>
        <begin position="218"/>
        <end position="243"/>
    </location>
</feature>
<dbReference type="RefSeq" id="WP_408622029.1">
    <property type="nucleotide sequence ID" value="NZ_JBEQCT010000001.1"/>
</dbReference>
<evidence type="ECO:0000313" key="3">
    <source>
        <dbReference type="Proteomes" id="UP001629953"/>
    </source>
</evidence>
<evidence type="ECO:0000313" key="2">
    <source>
        <dbReference type="EMBL" id="MFM2483876.1"/>
    </source>
</evidence>
<evidence type="ECO:0000256" key="1">
    <source>
        <dbReference type="SAM" id="MobiDB-lite"/>
    </source>
</evidence>
<proteinExistence type="predicted"/>
<accession>A0ABW9G4C3</accession>
<name>A0ABW9G4C3_9GAMM</name>
<dbReference type="Proteomes" id="UP001629953">
    <property type="component" value="Unassembled WGS sequence"/>
</dbReference>